<dbReference type="RefSeq" id="WP_003392590.1">
    <property type="nucleotide sequence ID" value="NZ_APBN01000020.1"/>
</dbReference>
<comment type="caution">
    <text evidence="2">The sequence shown here is derived from an EMBL/GenBank/DDBJ whole genome shotgun (WGS) entry which is preliminary data.</text>
</comment>
<sequence length="453" mass="49827">MPSKHDEHWLDDLRNLPDITLTEQQKEKIMTAIRETDTPIGKRSSRHGQKSSYRLATLGRTAAAFSLLAATVWLGSQLITWNQSATLDPTVQPPNQQPAGSSHQEGVSQGTGGPNGTGGEIGSGEGAPIASSDKEADLNRAIKDVILSMKEKAVRGQSYDQKLTLETSMFDEVEQSWGKPDRTDYANGITYATYKNKGVILGYNKGMQIVDIRRVYGNWEIGNIGSKGSQPHYLSMADVTRVLGEPDRAILFAGQTIHIYNVTDKYQLKIVYQGEDNGKNELRAVRTDVFYPRGTVNLMQAVTTPELVQSIRDLAKEGRLYGVEYPVETSVFDTVEKDWGKADMLGGVNGVTYASYRTQGVVFGFNKGMQLVDIRSYDTRLQELSLSDVTSALGKPDVSADVSGQTIYTYKVNSKYELKFVFSGTANGQNAKTLLVDHVNIVYPKAAVNIMAQ</sequence>
<evidence type="ECO:0000256" key="1">
    <source>
        <dbReference type="SAM" id="MobiDB-lite"/>
    </source>
</evidence>
<dbReference type="STRING" id="1300222.I532_23999"/>
<dbReference type="Proteomes" id="UP000012081">
    <property type="component" value="Unassembled WGS sequence"/>
</dbReference>
<dbReference type="EMBL" id="APBN01000020">
    <property type="protein sequence ID" value="EMT50161.1"/>
    <property type="molecule type" value="Genomic_DNA"/>
</dbReference>
<feature type="compositionally biased region" description="Gly residues" evidence="1">
    <location>
        <begin position="109"/>
        <end position="125"/>
    </location>
</feature>
<feature type="region of interest" description="Disordered" evidence="1">
    <location>
        <begin position="88"/>
        <end position="134"/>
    </location>
</feature>
<proteinExistence type="predicted"/>
<evidence type="ECO:0000313" key="3">
    <source>
        <dbReference type="Proteomes" id="UP000012081"/>
    </source>
</evidence>
<gene>
    <name evidence="2" type="ORF">I532_23999</name>
</gene>
<dbReference type="AlphaFoldDB" id="M8DT98"/>
<evidence type="ECO:0008006" key="4">
    <source>
        <dbReference type="Google" id="ProtNLM"/>
    </source>
</evidence>
<reference evidence="2 3" key="1">
    <citation type="submission" date="2013-03" db="EMBL/GenBank/DDBJ databases">
        <title>Assembly of a new bacterial strain Brevibacillus borstelensis AK1.</title>
        <authorList>
            <person name="Rajan I."/>
            <person name="PoliReddy D."/>
            <person name="Sugumar T."/>
            <person name="Rathinam K."/>
            <person name="Alqarawi S."/>
            <person name="Khalil A.B."/>
            <person name="Sivakumar N."/>
        </authorList>
    </citation>
    <scope>NUCLEOTIDE SEQUENCE [LARGE SCALE GENOMIC DNA]</scope>
    <source>
        <strain evidence="2 3">AK1</strain>
    </source>
</reference>
<protein>
    <recommendedName>
        <fullName evidence="4">DUF4309 domain-containing protein</fullName>
    </recommendedName>
</protein>
<dbReference type="OrthoDB" id="9790935at2"/>
<dbReference type="InterPro" id="IPR025453">
    <property type="entry name" value="DUF4309"/>
</dbReference>
<name>M8DT98_9BACL</name>
<accession>M8DT98</accession>
<dbReference type="Pfam" id="PF14172">
    <property type="entry name" value="DUF4309"/>
    <property type="match status" value="2"/>
</dbReference>
<dbReference type="PATRIC" id="fig|1300222.3.peg.5043"/>
<evidence type="ECO:0000313" key="2">
    <source>
        <dbReference type="EMBL" id="EMT50161.1"/>
    </source>
</evidence>
<keyword evidence="3" id="KW-1185">Reference proteome</keyword>
<organism evidence="2 3">
    <name type="scientific">Brevibacillus borstelensis AK1</name>
    <dbReference type="NCBI Taxonomy" id="1300222"/>
    <lineage>
        <taxon>Bacteria</taxon>
        <taxon>Bacillati</taxon>
        <taxon>Bacillota</taxon>
        <taxon>Bacilli</taxon>
        <taxon>Bacillales</taxon>
        <taxon>Paenibacillaceae</taxon>
        <taxon>Brevibacillus</taxon>
    </lineage>
</organism>